<dbReference type="RefSeq" id="WP_159798439.1">
    <property type="nucleotide sequence ID" value="NZ_WTYM01000063.1"/>
</dbReference>
<dbReference type="PANTHER" id="PTHR10954:SF18">
    <property type="entry name" value="RIBONUCLEASE HII"/>
    <property type="match status" value="1"/>
</dbReference>
<dbReference type="GO" id="GO:0030145">
    <property type="term" value="F:manganese ion binding"/>
    <property type="evidence" value="ECO:0007669"/>
    <property type="project" value="UniProtKB-UniRule"/>
</dbReference>
<keyword evidence="11 14" id="KW-0255">Endonuclease</keyword>
<dbReference type="InterPro" id="IPR024567">
    <property type="entry name" value="RNase_HII/HIII_dom"/>
</dbReference>
<dbReference type="HAMAP" id="MF_00052_B">
    <property type="entry name" value="RNase_HII_B"/>
    <property type="match status" value="1"/>
</dbReference>
<dbReference type="EMBL" id="WTYM01000063">
    <property type="protein sequence ID" value="MXO61375.1"/>
    <property type="molecule type" value="Genomic_DNA"/>
</dbReference>
<dbReference type="GO" id="GO:0032299">
    <property type="term" value="C:ribonuclease H2 complex"/>
    <property type="evidence" value="ECO:0007669"/>
    <property type="project" value="TreeGrafter"/>
</dbReference>
<evidence type="ECO:0000256" key="7">
    <source>
        <dbReference type="ARBA" id="ARBA00019179"/>
    </source>
</evidence>
<evidence type="ECO:0000313" key="18">
    <source>
        <dbReference type="EMBL" id="MXO61375.1"/>
    </source>
</evidence>
<comment type="caution">
    <text evidence="18">The sequence shown here is derived from an EMBL/GenBank/DDBJ whole genome shotgun (WGS) entry which is preliminary data.</text>
</comment>
<dbReference type="InterPro" id="IPR022898">
    <property type="entry name" value="RNase_HII"/>
</dbReference>
<dbReference type="OrthoDB" id="9803420at2"/>
<evidence type="ECO:0000256" key="2">
    <source>
        <dbReference type="ARBA" id="ARBA00001946"/>
    </source>
</evidence>
<reference evidence="18 19" key="1">
    <citation type="submission" date="2019-12" db="EMBL/GenBank/DDBJ databases">
        <title>Genomic-based taxomic classification of the family Erythrobacteraceae.</title>
        <authorList>
            <person name="Xu L."/>
        </authorList>
    </citation>
    <scope>NUCLEOTIDE SEQUENCE [LARGE SCALE GENOMIC DNA]</scope>
    <source>
        <strain evidence="18 19">MCCC 1K01500</strain>
    </source>
</reference>
<keyword evidence="8 14" id="KW-0963">Cytoplasm</keyword>
<evidence type="ECO:0000256" key="9">
    <source>
        <dbReference type="ARBA" id="ARBA00022722"/>
    </source>
</evidence>
<evidence type="ECO:0000256" key="3">
    <source>
        <dbReference type="ARBA" id="ARBA00004065"/>
    </source>
</evidence>
<feature type="binding site" evidence="14 15">
    <location>
        <position position="24"/>
    </location>
    <ligand>
        <name>a divalent metal cation</name>
        <dbReference type="ChEBI" id="CHEBI:60240"/>
    </ligand>
</feature>
<dbReference type="GO" id="GO:0005737">
    <property type="term" value="C:cytoplasm"/>
    <property type="evidence" value="ECO:0007669"/>
    <property type="project" value="UniProtKB-SubCell"/>
</dbReference>
<evidence type="ECO:0000256" key="5">
    <source>
        <dbReference type="ARBA" id="ARBA00007383"/>
    </source>
</evidence>
<comment type="cofactor">
    <cofactor evidence="14 15">
        <name>Mn(2+)</name>
        <dbReference type="ChEBI" id="CHEBI:29035"/>
    </cofactor>
    <cofactor evidence="14 15">
        <name>Mg(2+)</name>
        <dbReference type="ChEBI" id="CHEBI:18420"/>
    </cofactor>
    <text evidence="14 15">Manganese or magnesium. Binds 1 divalent metal ion per monomer in the absence of substrate. May bind a second metal ion after substrate binding.</text>
</comment>
<dbReference type="InterPro" id="IPR012337">
    <property type="entry name" value="RNaseH-like_sf"/>
</dbReference>
<comment type="similarity">
    <text evidence="5 14 16">Belongs to the RNase HII family.</text>
</comment>
<dbReference type="GO" id="GO:0004523">
    <property type="term" value="F:RNA-DNA hybrid ribonuclease activity"/>
    <property type="evidence" value="ECO:0007669"/>
    <property type="project" value="UniProtKB-UniRule"/>
</dbReference>
<dbReference type="PANTHER" id="PTHR10954">
    <property type="entry name" value="RIBONUCLEASE H2 SUBUNIT A"/>
    <property type="match status" value="1"/>
</dbReference>
<keyword evidence="19" id="KW-1185">Reference proteome</keyword>
<dbReference type="Proteomes" id="UP000433652">
    <property type="component" value="Unassembled WGS sequence"/>
</dbReference>
<protein>
    <recommendedName>
        <fullName evidence="7 14">Ribonuclease HII</fullName>
        <shortName evidence="14">RNase HII</shortName>
        <ecNumber evidence="6 14">3.1.26.4</ecNumber>
    </recommendedName>
</protein>
<evidence type="ECO:0000313" key="19">
    <source>
        <dbReference type="Proteomes" id="UP000433652"/>
    </source>
</evidence>
<comment type="cofactor">
    <cofactor evidence="2">
        <name>Mg(2+)</name>
        <dbReference type="ChEBI" id="CHEBI:18420"/>
    </cofactor>
</comment>
<accession>A0A6I4SZA2</accession>
<dbReference type="CDD" id="cd07182">
    <property type="entry name" value="RNase_HII_bacteria_HII_like"/>
    <property type="match status" value="1"/>
</dbReference>
<evidence type="ECO:0000256" key="1">
    <source>
        <dbReference type="ARBA" id="ARBA00000077"/>
    </source>
</evidence>
<name>A0A6I4SZA2_9SPHN</name>
<dbReference type="NCBIfam" id="NF000595">
    <property type="entry name" value="PRK00015.1-3"/>
    <property type="match status" value="1"/>
</dbReference>
<keyword evidence="13 14" id="KW-0464">Manganese</keyword>
<comment type="function">
    <text evidence="3 14 16">Endonuclease that specifically degrades the RNA of RNA-DNA hybrids.</text>
</comment>
<dbReference type="SUPFAM" id="SSF53098">
    <property type="entry name" value="Ribonuclease H-like"/>
    <property type="match status" value="1"/>
</dbReference>
<feature type="domain" description="RNase H type-2" evidence="17">
    <location>
        <begin position="17"/>
        <end position="212"/>
    </location>
</feature>
<comment type="subcellular location">
    <subcellularLocation>
        <location evidence="4 14">Cytoplasm</location>
    </subcellularLocation>
</comment>
<evidence type="ECO:0000256" key="12">
    <source>
        <dbReference type="ARBA" id="ARBA00022801"/>
    </source>
</evidence>
<evidence type="ECO:0000256" key="10">
    <source>
        <dbReference type="ARBA" id="ARBA00022723"/>
    </source>
</evidence>
<evidence type="ECO:0000256" key="15">
    <source>
        <dbReference type="PROSITE-ProRule" id="PRU01319"/>
    </source>
</evidence>
<evidence type="ECO:0000256" key="11">
    <source>
        <dbReference type="ARBA" id="ARBA00022759"/>
    </source>
</evidence>
<evidence type="ECO:0000256" key="6">
    <source>
        <dbReference type="ARBA" id="ARBA00012180"/>
    </source>
</evidence>
<dbReference type="InterPro" id="IPR036397">
    <property type="entry name" value="RNaseH_sf"/>
</dbReference>
<keyword evidence="9 14" id="KW-0540">Nuclease</keyword>
<evidence type="ECO:0000256" key="8">
    <source>
        <dbReference type="ARBA" id="ARBA00022490"/>
    </source>
</evidence>
<evidence type="ECO:0000256" key="4">
    <source>
        <dbReference type="ARBA" id="ARBA00004496"/>
    </source>
</evidence>
<dbReference type="PROSITE" id="PS51975">
    <property type="entry name" value="RNASE_H_2"/>
    <property type="match status" value="1"/>
</dbReference>
<dbReference type="AlphaFoldDB" id="A0A6I4SZA2"/>
<feature type="binding site" evidence="14 15">
    <location>
        <position position="117"/>
    </location>
    <ligand>
        <name>a divalent metal cation</name>
        <dbReference type="ChEBI" id="CHEBI:60240"/>
    </ligand>
</feature>
<evidence type="ECO:0000256" key="14">
    <source>
        <dbReference type="HAMAP-Rule" id="MF_00052"/>
    </source>
</evidence>
<evidence type="ECO:0000259" key="17">
    <source>
        <dbReference type="PROSITE" id="PS51975"/>
    </source>
</evidence>
<dbReference type="GO" id="GO:0006298">
    <property type="term" value="P:mismatch repair"/>
    <property type="evidence" value="ECO:0007669"/>
    <property type="project" value="TreeGrafter"/>
</dbReference>
<evidence type="ECO:0000256" key="16">
    <source>
        <dbReference type="RuleBase" id="RU003515"/>
    </source>
</evidence>
<dbReference type="Gene3D" id="3.30.420.10">
    <property type="entry name" value="Ribonuclease H-like superfamily/Ribonuclease H"/>
    <property type="match status" value="1"/>
</dbReference>
<dbReference type="GO" id="GO:0003723">
    <property type="term" value="F:RNA binding"/>
    <property type="evidence" value="ECO:0007669"/>
    <property type="project" value="UniProtKB-UniRule"/>
</dbReference>
<sequence length="212" mass="22888">MLSGTPSDDFCTQFGDALIAGVDEAGRGPLAGPVVAAAVVLCKPRPSGLDDSKKLSAPRRAELEAVIRRRCAFGIAVADVEDIDRLNIFGATMLAMSLAMQRLCEALGAECHQALIDGNLTPNGRTPEWRWPARAIVGGDGIEPAIGAASILAKEYRDRIMKDAARKHPHYGWERNKGYGSKEHIEALHRHGPSPLHRRSFAPVAQMDLFAS</sequence>
<proteinExistence type="inferred from homology"/>
<comment type="catalytic activity">
    <reaction evidence="1 14 15 16">
        <text>Endonucleolytic cleavage to 5'-phosphomonoester.</text>
        <dbReference type="EC" id="3.1.26.4"/>
    </reaction>
</comment>
<gene>
    <name evidence="14" type="primary">rnhB</name>
    <name evidence="18" type="ORF">GRI89_17675</name>
</gene>
<feature type="binding site" evidence="14 15">
    <location>
        <position position="23"/>
    </location>
    <ligand>
        <name>a divalent metal cation</name>
        <dbReference type="ChEBI" id="CHEBI:60240"/>
    </ligand>
</feature>
<organism evidence="18 19">
    <name type="scientific">Croceibacterium salegens</name>
    <dbReference type="NCBI Taxonomy" id="1737568"/>
    <lineage>
        <taxon>Bacteria</taxon>
        <taxon>Pseudomonadati</taxon>
        <taxon>Pseudomonadota</taxon>
        <taxon>Alphaproteobacteria</taxon>
        <taxon>Sphingomonadales</taxon>
        <taxon>Erythrobacteraceae</taxon>
        <taxon>Croceibacterium</taxon>
    </lineage>
</organism>
<keyword evidence="10 14" id="KW-0479">Metal-binding</keyword>
<dbReference type="EC" id="3.1.26.4" evidence="6 14"/>
<dbReference type="GO" id="GO:0043137">
    <property type="term" value="P:DNA replication, removal of RNA primer"/>
    <property type="evidence" value="ECO:0007669"/>
    <property type="project" value="TreeGrafter"/>
</dbReference>
<dbReference type="InterPro" id="IPR001352">
    <property type="entry name" value="RNase_HII/HIII"/>
</dbReference>
<dbReference type="Pfam" id="PF01351">
    <property type="entry name" value="RNase_HII"/>
    <property type="match status" value="1"/>
</dbReference>
<evidence type="ECO:0000256" key="13">
    <source>
        <dbReference type="ARBA" id="ARBA00023211"/>
    </source>
</evidence>
<keyword evidence="12 14" id="KW-0378">Hydrolase</keyword>